<evidence type="ECO:0000313" key="4">
    <source>
        <dbReference type="Proteomes" id="UP001501004"/>
    </source>
</evidence>
<dbReference type="Proteomes" id="UP001501004">
    <property type="component" value="Unassembled WGS sequence"/>
</dbReference>
<accession>A0ABP7FYS7</accession>
<keyword evidence="2" id="KW-0732">Signal</keyword>
<evidence type="ECO:0008006" key="5">
    <source>
        <dbReference type="Google" id="ProtNLM"/>
    </source>
</evidence>
<evidence type="ECO:0000256" key="2">
    <source>
        <dbReference type="SAM" id="SignalP"/>
    </source>
</evidence>
<reference evidence="4" key="1">
    <citation type="journal article" date="2019" name="Int. J. Syst. Evol. Microbiol.">
        <title>The Global Catalogue of Microorganisms (GCM) 10K type strain sequencing project: providing services to taxonomists for standard genome sequencing and annotation.</title>
        <authorList>
            <consortium name="The Broad Institute Genomics Platform"/>
            <consortium name="The Broad Institute Genome Sequencing Center for Infectious Disease"/>
            <person name="Wu L."/>
            <person name="Ma J."/>
        </authorList>
    </citation>
    <scope>NUCLEOTIDE SEQUENCE [LARGE SCALE GENOMIC DNA]</scope>
    <source>
        <strain evidence="4">JCM 16949</strain>
    </source>
</reference>
<proteinExistence type="predicted"/>
<evidence type="ECO:0000256" key="1">
    <source>
        <dbReference type="SAM" id="MobiDB-lite"/>
    </source>
</evidence>
<feature type="region of interest" description="Disordered" evidence="1">
    <location>
        <begin position="30"/>
        <end position="51"/>
    </location>
</feature>
<dbReference type="EMBL" id="BAABAE010000005">
    <property type="protein sequence ID" value="GAA3750146.1"/>
    <property type="molecule type" value="Genomic_DNA"/>
</dbReference>
<protein>
    <recommendedName>
        <fullName evidence="5">Glycosyltransferase</fullName>
    </recommendedName>
</protein>
<comment type="caution">
    <text evidence="3">The sequence shown here is derived from an EMBL/GenBank/DDBJ whole genome shotgun (WGS) entry which is preliminary data.</text>
</comment>
<keyword evidence="4" id="KW-1185">Reference proteome</keyword>
<evidence type="ECO:0000313" key="3">
    <source>
        <dbReference type="EMBL" id="GAA3750146.1"/>
    </source>
</evidence>
<gene>
    <name evidence="3" type="ORF">GCM10022239_26830</name>
</gene>
<sequence length="232" mass="24727">MLKPHTRLSAIALAGALLLSGGLLTACSPSGPGSGPAPVAQDHSAMQMETPASQSAQSALYGAMRELWADHMQWTYATVKDFFHNQDALPDTLDRLLQNQVFLGDAIATYYGDDAGQALTDLLTEHIQLAVPVLTAAQAGDDAALQAGLDDWYANAQDIADFLTGANPDSWPAGTTSEMMKAHIDTTVAYSVDLLKGDYKKSIADYDIAFNHMMDMADALSAGIVAQFPDQF</sequence>
<dbReference type="PROSITE" id="PS51257">
    <property type="entry name" value="PROKAR_LIPOPROTEIN"/>
    <property type="match status" value="1"/>
</dbReference>
<feature type="signal peptide" evidence="2">
    <location>
        <begin position="1"/>
        <end position="25"/>
    </location>
</feature>
<organism evidence="3 4">
    <name type="scientific">Leifsonella bigeumensis</name>
    <dbReference type="NCBI Taxonomy" id="433643"/>
    <lineage>
        <taxon>Bacteria</taxon>
        <taxon>Bacillati</taxon>
        <taxon>Actinomycetota</taxon>
        <taxon>Actinomycetes</taxon>
        <taxon>Micrococcales</taxon>
        <taxon>Microbacteriaceae</taxon>
        <taxon>Leifsonella</taxon>
    </lineage>
</organism>
<dbReference type="RefSeq" id="WP_344757625.1">
    <property type="nucleotide sequence ID" value="NZ_BAABAE010000005.1"/>
</dbReference>
<name>A0ABP7FYS7_9MICO</name>
<feature type="chain" id="PRO_5046806614" description="Glycosyltransferase" evidence="2">
    <location>
        <begin position="26"/>
        <end position="232"/>
    </location>
</feature>